<dbReference type="RefSeq" id="WP_092307168.1">
    <property type="nucleotide sequence ID" value="NZ_FOZV01000001.1"/>
</dbReference>
<evidence type="ECO:0000259" key="4">
    <source>
        <dbReference type="PROSITE" id="PS50995"/>
    </source>
</evidence>
<dbReference type="PANTHER" id="PTHR33164">
    <property type="entry name" value="TRANSCRIPTIONAL REGULATOR, MARR FAMILY"/>
    <property type="match status" value="1"/>
</dbReference>
<feature type="domain" description="HTH marR-type" evidence="4">
    <location>
        <begin position="5"/>
        <end position="138"/>
    </location>
</feature>
<sequence>MTTTDIPLGRAIGLASRKWRLRLDERLRHLDLTQARWHVLLELKKADRMLSQKDLAARIGIEPPTLVRQLDDLERRGLVRREAIEGDRRTNAVYLTEAAGPVLDAILEIAEQVRREITGGLSRDDLATATRVIAHINERLDDK</sequence>
<dbReference type="SUPFAM" id="SSF46785">
    <property type="entry name" value="Winged helix' DNA-binding domain"/>
    <property type="match status" value="1"/>
</dbReference>
<dbReference type="InterPro" id="IPR000835">
    <property type="entry name" value="HTH_MarR-typ"/>
</dbReference>
<dbReference type="Proteomes" id="UP000198788">
    <property type="component" value="Unassembled WGS sequence"/>
</dbReference>
<dbReference type="STRING" id="871741.SAMN05192570_0914"/>
<keyword evidence="1" id="KW-0805">Transcription regulation</keyword>
<dbReference type="PRINTS" id="PR00598">
    <property type="entry name" value="HTHMARR"/>
</dbReference>
<dbReference type="PANTHER" id="PTHR33164:SF64">
    <property type="entry name" value="TRANSCRIPTIONAL REGULATOR SLYA"/>
    <property type="match status" value="1"/>
</dbReference>
<dbReference type="GO" id="GO:0003677">
    <property type="term" value="F:DNA binding"/>
    <property type="evidence" value="ECO:0007669"/>
    <property type="project" value="UniProtKB-KW"/>
</dbReference>
<dbReference type="GO" id="GO:0003700">
    <property type="term" value="F:DNA-binding transcription factor activity"/>
    <property type="evidence" value="ECO:0007669"/>
    <property type="project" value="InterPro"/>
</dbReference>
<dbReference type="OrthoDB" id="7427954at2"/>
<proteinExistence type="predicted"/>
<dbReference type="Pfam" id="PF12802">
    <property type="entry name" value="MarR_2"/>
    <property type="match status" value="1"/>
</dbReference>
<organism evidence="5 6">
    <name type="scientific">Brevundimonas viscosa</name>
    <dbReference type="NCBI Taxonomy" id="871741"/>
    <lineage>
        <taxon>Bacteria</taxon>
        <taxon>Pseudomonadati</taxon>
        <taxon>Pseudomonadota</taxon>
        <taxon>Alphaproteobacteria</taxon>
        <taxon>Caulobacterales</taxon>
        <taxon>Caulobacteraceae</taxon>
        <taxon>Brevundimonas</taxon>
    </lineage>
</organism>
<evidence type="ECO:0000256" key="1">
    <source>
        <dbReference type="ARBA" id="ARBA00023015"/>
    </source>
</evidence>
<dbReference type="PROSITE" id="PS01117">
    <property type="entry name" value="HTH_MARR_1"/>
    <property type="match status" value="1"/>
</dbReference>
<evidence type="ECO:0000256" key="3">
    <source>
        <dbReference type="ARBA" id="ARBA00023163"/>
    </source>
</evidence>
<gene>
    <name evidence="5" type="ORF">SAMN05192570_0914</name>
</gene>
<dbReference type="InterPro" id="IPR036390">
    <property type="entry name" value="WH_DNA-bd_sf"/>
</dbReference>
<dbReference type="EMBL" id="FOZV01000001">
    <property type="protein sequence ID" value="SFS36277.1"/>
    <property type="molecule type" value="Genomic_DNA"/>
</dbReference>
<evidence type="ECO:0000313" key="6">
    <source>
        <dbReference type="Proteomes" id="UP000198788"/>
    </source>
</evidence>
<evidence type="ECO:0000313" key="5">
    <source>
        <dbReference type="EMBL" id="SFS36277.1"/>
    </source>
</evidence>
<dbReference type="Gene3D" id="1.10.10.10">
    <property type="entry name" value="Winged helix-like DNA-binding domain superfamily/Winged helix DNA-binding domain"/>
    <property type="match status" value="1"/>
</dbReference>
<dbReference type="InterPro" id="IPR039422">
    <property type="entry name" value="MarR/SlyA-like"/>
</dbReference>
<dbReference type="GO" id="GO:0006950">
    <property type="term" value="P:response to stress"/>
    <property type="evidence" value="ECO:0007669"/>
    <property type="project" value="TreeGrafter"/>
</dbReference>
<reference evidence="6" key="1">
    <citation type="submission" date="2016-10" db="EMBL/GenBank/DDBJ databases">
        <authorList>
            <person name="Varghese N."/>
            <person name="Submissions S."/>
        </authorList>
    </citation>
    <scope>NUCLEOTIDE SEQUENCE [LARGE SCALE GENOMIC DNA]</scope>
    <source>
        <strain evidence="6">CGMCC 1.10683</strain>
    </source>
</reference>
<dbReference type="PROSITE" id="PS50995">
    <property type="entry name" value="HTH_MARR_2"/>
    <property type="match status" value="1"/>
</dbReference>
<dbReference type="AlphaFoldDB" id="A0A1I6P7V9"/>
<accession>A0A1I6P7V9</accession>
<keyword evidence="3" id="KW-0804">Transcription</keyword>
<dbReference type="InterPro" id="IPR036388">
    <property type="entry name" value="WH-like_DNA-bd_sf"/>
</dbReference>
<name>A0A1I6P7V9_9CAUL</name>
<dbReference type="SMART" id="SM00347">
    <property type="entry name" value="HTH_MARR"/>
    <property type="match status" value="1"/>
</dbReference>
<evidence type="ECO:0000256" key="2">
    <source>
        <dbReference type="ARBA" id="ARBA00023125"/>
    </source>
</evidence>
<keyword evidence="2" id="KW-0238">DNA-binding</keyword>
<keyword evidence="6" id="KW-1185">Reference proteome</keyword>
<protein>
    <submittedName>
        <fullName evidence="5">Transcriptional regulator, MarR family</fullName>
    </submittedName>
</protein>
<dbReference type="InterPro" id="IPR023187">
    <property type="entry name" value="Tscrpt_reg_MarR-type_CS"/>
</dbReference>